<protein>
    <submittedName>
        <fullName evidence="1">Uncharacterized protein</fullName>
    </submittedName>
</protein>
<proteinExistence type="predicted"/>
<dbReference type="EMBL" id="UINC01065827">
    <property type="protein sequence ID" value="SVB95894.1"/>
    <property type="molecule type" value="Genomic_DNA"/>
</dbReference>
<accession>A0A382I823</accession>
<feature type="non-terminal residue" evidence="1">
    <location>
        <position position="71"/>
    </location>
</feature>
<dbReference type="Gene3D" id="3.40.50.1820">
    <property type="entry name" value="alpha/beta hydrolase"/>
    <property type="match status" value="1"/>
</dbReference>
<dbReference type="AlphaFoldDB" id="A0A382I823"/>
<gene>
    <name evidence="1" type="ORF">METZ01_LOCUS248748</name>
</gene>
<organism evidence="1">
    <name type="scientific">marine metagenome</name>
    <dbReference type="NCBI Taxonomy" id="408172"/>
    <lineage>
        <taxon>unclassified sequences</taxon>
        <taxon>metagenomes</taxon>
        <taxon>ecological metagenomes</taxon>
    </lineage>
</organism>
<sequence>MNIQQATVDEIPLVWYEPEGLEKRQLVIWLAGFSSDKDTGIREAETIAKAGFLVLSFDPDQHGDRMDNTVE</sequence>
<name>A0A382I823_9ZZZZ</name>
<evidence type="ECO:0000313" key="1">
    <source>
        <dbReference type="EMBL" id="SVB95894.1"/>
    </source>
</evidence>
<dbReference type="SUPFAM" id="SSF53474">
    <property type="entry name" value="alpha/beta-Hydrolases"/>
    <property type="match status" value="1"/>
</dbReference>
<dbReference type="InterPro" id="IPR029058">
    <property type="entry name" value="AB_hydrolase_fold"/>
</dbReference>
<reference evidence="1" key="1">
    <citation type="submission" date="2018-05" db="EMBL/GenBank/DDBJ databases">
        <authorList>
            <person name="Lanie J.A."/>
            <person name="Ng W.-L."/>
            <person name="Kazmierczak K.M."/>
            <person name="Andrzejewski T.M."/>
            <person name="Davidsen T.M."/>
            <person name="Wayne K.J."/>
            <person name="Tettelin H."/>
            <person name="Glass J.I."/>
            <person name="Rusch D."/>
            <person name="Podicherti R."/>
            <person name="Tsui H.-C.T."/>
            <person name="Winkler M.E."/>
        </authorList>
    </citation>
    <scope>NUCLEOTIDE SEQUENCE</scope>
</reference>